<sequence length="186" mass="22029">MLTTIFFVIVFALSANVPAQDNMKRWSKEHPITIDDFKGLPSLVETRFPKGVFNDIPAAYLATLISIETRYATNYWEVSVMNEMDRNLSFVNDTTVKYWLQHEQIHFNINEVYTRKIRRAVEILQKRNERNIDVYNNVIDLKLSKLDSVHYQFDFETGFGVNISNQNRWERKIQDLLIELEEFADE</sequence>
<gene>
    <name evidence="2" type="ORF">EV194_105168</name>
</gene>
<keyword evidence="3" id="KW-1185">Reference proteome</keyword>
<feature type="chain" id="PRO_5020648203" description="DUF922 domain-containing protein" evidence="1">
    <location>
        <begin position="20"/>
        <end position="186"/>
    </location>
</feature>
<dbReference type="RefSeq" id="WP_132433652.1">
    <property type="nucleotide sequence ID" value="NZ_SLWK01000005.1"/>
</dbReference>
<accession>A0A4R2GJY7</accession>
<dbReference type="Proteomes" id="UP000295221">
    <property type="component" value="Unassembled WGS sequence"/>
</dbReference>
<evidence type="ECO:0008006" key="4">
    <source>
        <dbReference type="Google" id="ProtNLM"/>
    </source>
</evidence>
<feature type="signal peptide" evidence="1">
    <location>
        <begin position="1"/>
        <end position="19"/>
    </location>
</feature>
<organism evidence="2 3">
    <name type="scientific">Natronoflexus pectinivorans</name>
    <dbReference type="NCBI Taxonomy" id="682526"/>
    <lineage>
        <taxon>Bacteria</taxon>
        <taxon>Pseudomonadati</taxon>
        <taxon>Bacteroidota</taxon>
        <taxon>Bacteroidia</taxon>
        <taxon>Marinilabiliales</taxon>
        <taxon>Marinilabiliaceae</taxon>
        <taxon>Natronoflexus</taxon>
    </lineage>
</organism>
<comment type="caution">
    <text evidence="2">The sequence shown here is derived from an EMBL/GenBank/DDBJ whole genome shotgun (WGS) entry which is preliminary data.</text>
</comment>
<evidence type="ECO:0000313" key="2">
    <source>
        <dbReference type="EMBL" id="TCO08364.1"/>
    </source>
</evidence>
<reference evidence="2 3" key="1">
    <citation type="submission" date="2019-03" db="EMBL/GenBank/DDBJ databases">
        <title>Genomic Encyclopedia of Type Strains, Phase IV (KMG-IV): sequencing the most valuable type-strain genomes for metagenomic binning, comparative biology and taxonomic classification.</title>
        <authorList>
            <person name="Goeker M."/>
        </authorList>
    </citation>
    <scope>NUCLEOTIDE SEQUENCE [LARGE SCALE GENOMIC DNA]</scope>
    <source>
        <strain evidence="2 3">DSM 24179</strain>
    </source>
</reference>
<dbReference type="AlphaFoldDB" id="A0A4R2GJY7"/>
<keyword evidence="1" id="KW-0732">Signal</keyword>
<protein>
    <recommendedName>
        <fullName evidence="4">DUF922 domain-containing protein</fullName>
    </recommendedName>
</protein>
<dbReference type="OrthoDB" id="5431540at2"/>
<name>A0A4R2GJY7_9BACT</name>
<proteinExistence type="predicted"/>
<evidence type="ECO:0000313" key="3">
    <source>
        <dbReference type="Proteomes" id="UP000295221"/>
    </source>
</evidence>
<dbReference type="EMBL" id="SLWK01000005">
    <property type="protein sequence ID" value="TCO08364.1"/>
    <property type="molecule type" value="Genomic_DNA"/>
</dbReference>
<evidence type="ECO:0000256" key="1">
    <source>
        <dbReference type="SAM" id="SignalP"/>
    </source>
</evidence>